<evidence type="ECO:0000313" key="2">
    <source>
        <dbReference type="Proteomes" id="UP001163324"/>
    </source>
</evidence>
<protein>
    <submittedName>
        <fullName evidence="1">Uncharacterized protein</fullName>
    </submittedName>
</protein>
<organism evidence="1 2">
    <name type="scientific">Trichothecium roseum</name>
    <dbReference type="NCBI Taxonomy" id="47278"/>
    <lineage>
        <taxon>Eukaryota</taxon>
        <taxon>Fungi</taxon>
        <taxon>Dikarya</taxon>
        <taxon>Ascomycota</taxon>
        <taxon>Pezizomycotina</taxon>
        <taxon>Sordariomycetes</taxon>
        <taxon>Hypocreomycetidae</taxon>
        <taxon>Hypocreales</taxon>
        <taxon>Hypocreales incertae sedis</taxon>
        <taxon>Trichothecium</taxon>
    </lineage>
</organism>
<name>A0ACC0V0K3_9HYPO</name>
<sequence length="556" mass="62975">MGFLSTVLALVLGATGLWTVSSTYSLWCNYSKAKNIGLPIRVIPISHLNPFWMLVDTKIISLVKKLPFGENSFTRYNCRSWEMADRYRSHHEMGDAFILVTPGRNWVYIANPDTLMNIFKRRLDFPRCLELTEVLNVFGPNISTVDGAQWKMQRKMTATCFSDQNNQIVWSETLYLAKDMIRYWGSKPTVATTADDTRTLSLHILSRAGFGKSFKFEGHDERTEASPSANYKASLQTILENCVLIMALGTKFLANPLLPQRLRRLHEACVAFKSYMTTLYEEEKKAVDEGRSTDKNLMNSLVRASQDESRTGAGLTESEIYGNMFVFNFAGHDTTAHTFTFAIYFLAAHPDVQAWVHEEVQEVLGGTDDWSYDVHFPRLRRCLAIMLETVRLYTPVPVAKWTGDGYRSLDVGDDRTVVLPPSTMVIPSYASIQTDPKYWGTDSLEWRPSRWISDGPSAGTGPGNEQLITPTPGTYIGWSEGARDCPGKKFSHTEFVATMACLFKEWKVEPVLQPGETAQGARQRVKDLIENDSAPVLILQMLHPERAPLRWTKWEE</sequence>
<proteinExistence type="predicted"/>
<gene>
    <name evidence="1" type="ORF">N3K66_006141</name>
</gene>
<evidence type="ECO:0000313" key="1">
    <source>
        <dbReference type="EMBL" id="KAI9899680.1"/>
    </source>
</evidence>
<accession>A0ACC0V0K3</accession>
<keyword evidence="2" id="KW-1185">Reference proteome</keyword>
<dbReference type="Proteomes" id="UP001163324">
    <property type="component" value="Chromosome 5"/>
</dbReference>
<dbReference type="EMBL" id="CM047944">
    <property type="protein sequence ID" value="KAI9899680.1"/>
    <property type="molecule type" value="Genomic_DNA"/>
</dbReference>
<reference evidence="1" key="1">
    <citation type="submission" date="2022-10" db="EMBL/GenBank/DDBJ databases">
        <title>Complete Genome of Trichothecium roseum strain YXFP-22015, a Plant Pathogen Isolated from Citrus.</title>
        <authorList>
            <person name="Wang Y."/>
            <person name="Zhu L."/>
        </authorList>
    </citation>
    <scope>NUCLEOTIDE SEQUENCE</scope>
    <source>
        <strain evidence="1">YXFP-22015</strain>
    </source>
</reference>
<comment type="caution">
    <text evidence="1">The sequence shown here is derived from an EMBL/GenBank/DDBJ whole genome shotgun (WGS) entry which is preliminary data.</text>
</comment>